<dbReference type="PANTHER" id="PTHR33327">
    <property type="entry name" value="ENDONUCLEASE"/>
    <property type="match status" value="1"/>
</dbReference>
<evidence type="ECO:0000259" key="1">
    <source>
        <dbReference type="Pfam" id="PF23055"/>
    </source>
</evidence>
<name>A0A0E3W2C9_ANOGA</name>
<organism evidence="2">
    <name type="scientific">Anopheles gambiae</name>
    <name type="common">African malaria mosquito</name>
    <dbReference type="NCBI Taxonomy" id="7165"/>
    <lineage>
        <taxon>Eukaryota</taxon>
        <taxon>Metazoa</taxon>
        <taxon>Ecdysozoa</taxon>
        <taxon>Arthropoda</taxon>
        <taxon>Hexapoda</taxon>
        <taxon>Insecta</taxon>
        <taxon>Pterygota</taxon>
        <taxon>Neoptera</taxon>
        <taxon>Endopterygota</taxon>
        <taxon>Diptera</taxon>
        <taxon>Nematocera</taxon>
        <taxon>Culicoidea</taxon>
        <taxon>Culicidae</taxon>
        <taxon>Anophelinae</taxon>
        <taxon>Anopheles</taxon>
    </lineage>
</organism>
<dbReference type="InterPro" id="IPR055469">
    <property type="entry name" value="DUF7041"/>
</dbReference>
<feature type="domain" description="DUF7041" evidence="1">
    <location>
        <begin position="84"/>
        <end position="157"/>
    </location>
</feature>
<protein>
    <recommendedName>
        <fullName evidence="1">DUF7041 domain-containing protein</fullName>
    </recommendedName>
</protein>
<sequence>MQRSPQQGAAPVASPAVAISPAVAASPAVVASPAAGLPTPSPYLIDMTPLARDAATDLPEFQVLTVNAMRLKPPELDTADIHTFFYALENWFDAWNIPPHHHVRRFNILKTQIPTRILPELRPILDSVPNTDRYESAKKAIIQHFEESQRSRLHRLLSEMSLGDRKPSQLLAEMRRTANGAMTDSMLIDLWIGRLPPYVQSAVIASSQNADEKVKVADSVVDSFALYNRSGPYQTIAEVRNEEVNRLSRQVAELSPASNRFDIIGQSSPYYQRL</sequence>
<dbReference type="VEuPathDB" id="VectorBase:AGAMI1_005663"/>
<dbReference type="Pfam" id="PF23055">
    <property type="entry name" value="DUF7041"/>
    <property type="match status" value="1"/>
</dbReference>
<dbReference type="EMBL" id="HACL01000301">
    <property type="protein sequence ID" value="CFW94595.1"/>
    <property type="molecule type" value="Transcribed_RNA"/>
</dbReference>
<accession>A0A0E3W2C9</accession>
<proteinExistence type="predicted"/>
<evidence type="ECO:0000313" key="2">
    <source>
        <dbReference type="EMBL" id="CFW94595.1"/>
    </source>
</evidence>
<reference evidence="2" key="1">
    <citation type="submission" date="2015-03" db="EMBL/GenBank/DDBJ databases">
        <title>Long non-coding RNA discovery across the genus Anopheles reveals conserved secondary structures within and beyond the Gambiae complex.</title>
        <authorList>
            <person name="Jenkins A."/>
            <person name="Waterhouse R."/>
            <person name="Muskavitch M."/>
        </authorList>
    </citation>
    <scope>NUCLEOTIDE SEQUENCE</scope>
    <source>
        <tissue evidence="2">Whole body</tissue>
    </source>
</reference>
<dbReference type="AlphaFoldDB" id="A0A0E3W2C9"/>
<dbReference type="PANTHER" id="PTHR33327:SF3">
    <property type="entry name" value="RNA-DIRECTED DNA POLYMERASE"/>
    <property type="match status" value="1"/>
</dbReference>